<keyword evidence="3" id="KW-0540">Nuclease</keyword>
<dbReference type="GO" id="GO:0110001">
    <property type="term" value="C:toxin-antitoxin complex"/>
    <property type="evidence" value="ECO:0007669"/>
    <property type="project" value="InterPro"/>
</dbReference>
<evidence type="ECO:0000256" key="1">
    <source>
        <dbReference type="ARBA" id="ARBA00022553"/>
    </source>
</evidence>
<protein>
    <submittedName>
        <fullName evidence="7">DUF86 domain-containing protein</fullName>
    </submittedName>
</protein>
<dbReference type="InterPro" id="IPR051813">
    <property type="entry name" value="HepT_RNase_toxin"/>
</dbReference>
<dbReference type="RefSeq" id="WP_155083232.1">
    <property type="nucleotide sequence ID" value="NZ_WMIA01000004.1"/>
</dbReference>
<evidence type="ECO:0000313" key="7">
    <source>
        <dbReference type="EMBL" id="MTF38320.1"/>
    </source>
</evidence>
<reference evidence="7 8" key="1">
    <citation type="submission" date="2019-11" db="EMBL/GenBank/DDBJ databases">
        <title>Isolation of a new High Light Tolerant Cyanobacteria.</title>
        <authorList>
            <person name="Dobson Z."/>
            <person name="Vaughn N."/>
            <person name="Vaughn M."/>
            <person name="Fromme P."/>
            <person name="Mazor Y."/>
        </authorList>
    </citation>
    <scope>NUCLEOTIDE SEQUENCE [LARGE SCALE GENOMIC DNA]</scope>
    <source>
        <strain evidence="7 8">0216</strain>
    </source>
</reference>
<organism evidence="7 8">
    <name type="scientific">Cyanobacterium aponinum 0216</name>
    <dbReference type="NCBI Taxonomy" id="2676140"/>
    <lineage>
        <taxon>Bacteria</taxon>
        <taxon>Bacillati</taxon>
        <taxon>Cyanobacteriota</taxon>
        <taxon>Cyanophyceae</taxon>
        <taxon>Oscillatoriophycideae</taxon>
        <taxon>Chroococcales</taxon>
        <taxon>Geminocystaceae</taxon>
        <taxon>Cyanobacterium</taxon>
    </lineage>
</organism>
<evidence type="ECO:0000256" key="2">
    <source>
        <dbReference type="ARBA" id="ARBA00022649"/>
    </source>
</evidence>
<evidence type="ECO:0000256" key="6">
    <source>
        <dbReference type="ARBA" id="ARBA00024207"/>
    </source>
</evidence>
<dbReference type="InterPro" id="IPR008201">
    <property type="entry name" value="HepT-like"/>
</dbReference>
<evidence type="ECO:0000256" key="4">
    <source>
        <dbReference type="ARBA" id="ARBA00022741"/>
    </source>
</evidence>
<dbReference type="InterPro" id="IPR037038">
    <property type="entry name" value="HepT-like_sf"/>
</dbReference>
<name>A0A844GQX8_9CHRO</name>
<dbReference type="GO" id="GO:0000166">
    <property type="term" value="F:nucleotide binding"/>
    <property type="evidence" value="ECO:0007669"/>
    <property type="project" value="UniProtKB-KW"/>
</dbReference>
<proteinExistence type="inferred from homology"/>
<keyword evidence="1" id="KW-0597">Phosphoprotein</keyword>
<dbReference type="Gene3D" id="1.20.120.580">
    <property type="entry name" value="bsu32300-like"/>
    <property type="match status" value="1"/>
</dbReference>
<keyword evidence="5" id="KW-0378">Hydrolase</keyword>
<comment type="similarity">
    <text evidence="6">Belongs to the HepT RNase toxin family.</text>
</comment>
<dbReference type="PANTHER" id="PTHR34139">
    <property type="entry name" value="UPF0331 PROTEIN MJ0127"/>
    <property type="match status" value="1"/>
</dbReference>
<evidence type="ECO:0000256" key="3">
    <source>
        <dbReference type="ARBA" id="ARBA00022722"/>
    </source>
</evidence>
<gene>
    <name evidence="7" type="ORF">GGC33_05210</name>
</gene>
<accession>A0A844GQX8</accession>
<dbReference type="Pfam" id="PF01934">
    <property type="entry name" value="HepT-like"/>
    <property type="match status" value="1"/>
</dbReference>
<evidence type="ECO:0000256" key="5">
    <source>
        <dbReference type="ARBA" id="ARBA00022801"/>
    </source>
</evidence>
<dbReference type="GO" id="GO:0004540">
    <property type="term" value="F:RNA nuclease activity"/>
    <property type="evidence" value="ECO:0007669"/>
    <property type="project" value="InterPro"/>
</dbReference>
<dbReference type="Proteomes" id="UP000437131">
    <property type="component" value="Unassembled WGS sequence"/>
</dbReference>
<keyword evidence="4" id="KW-0547">Nucleotide-binding</keyword>
<keyword evidence="2" id="KW-1277">Toxin-antitoxin system</keyword>
<dbReference type="EMBL" id="WMIA01000004">
    <property type="protein sequence ID" value="MTF38320.1"/>
    <property type="molecule type" value="Genomic_DNA"/>
</dbReference>
<comment type="caution">
    <text evidence="7">The sequence shown here is derived from an EMBL/GenBank/DDBJ whole genome shotgun (WGS) entry which is preliminary data.</text>
</comment>
<evidence type="ECO:0000313" key="8">
    <source>
        <dbReference type="Proteomes" id="UP000437131"/>
    </source>
</evidence>
<dbReference type="GO" id="GO:0016787">
    <property type="term" value="F:hydrolase activity"/>
    <property type="evidence" value="ECO:0007669"/>
    <property type="project" value="UniProtKB-KW"/>
</dbReference>
<dbReference type="AlphaFoldDB" id="A0A844GQX8"/>
<dbReference type="PANTHER" id="PTHR34139:SF1">
    <property type="entry name" value="RNASE MJ1380-RELATED"/>
    <property type="match status" value="1"/>
</dbReference>
<sequence length="110" mass="13413">MRDDTERIKDIQEYIEKIEKYVVRGEKEFYENELIQTWIIHNLQIIGEASRATSERFKAKYPQLDWQDMADFRNLIVHEYFRVDLGVVWEIVENELPKLKQQINNILRDI</sequence>